<dbReference type="InterPro" id="IPR003280">
    <property type="entry name" value="2pore_dom_K_chnl"/>
</dbReference>
<keyword evidence="3 8" id="KW-0812">Transmembrane</keyword>
<protein>
    <submittedName>
        <fullName evidence="11">Voltage-gated potassium channel</fullName>
    </submittedName>
</protein>
<comment type="caution">
    <text evidence="11">The sequence shown here is derived from an EMBL/GenBank/DDBJ whole genome shotgun (WGS) entry which is preliminary data.</text>
</comment>
<dbReference type="InterPro" id="IPR036721">
    <property type="entry name" value="RCK_C_sf"/>
</dbReference>
<keyword evidence="2" id="KW-0813">Transport</keyword>
<feature type="transmembrane region" description="Helical" evidence="8">
    <location>
        <begin position="75"/>
        <end position="97"/>
    </location>
</feature>
<keyword evidence="5" id="KW-0406">Ion transport</keyword>
<dbReference type="SUPFAM" id="SSF116726">
    <property type="entry name" value="TrkA C-terminal domain-like"/>
    <property type="match status" value="1"/>
</dbReference>
<dbReference type="InterPro" id="IPR036291">
    <property type="entry name" value="NAD(P)-bd_dom_sf"/>
</dbReference>
<dbReference type="Gene3D" id="3.30.70.1450">
    <property type="entry name" value="Regulator of K+ conductance, C-terminal domain"/>
    <property type="match status" value="1"/>
</dbReference>
<evidence type="ECO:0000259" key="9">
    <source>
        <dbReference type="Pfam" id="PF02254"/>
    </source>
</evidence>
<dbReference type="RefSeq" id="WP_115866688.1">
    <property type="nucleotide sequence ID" value="NZ_QREG01000002.1"/>
</dbReference>
<comment type="subcellular location">
    <subcellularLocation>
        <location evidence="1">Cell membrane</location>
        <topology evidence="1">Multi-pass membrane protein</topology>
    </subcellularLocation>
</comment>
<dbReference type="SUPFAM" id="SSF51735">
    <property type="entry name" value="NAD(P)-binding Rossmann-fold domains"/>
    <property type="match status" value="1"/>
</dbReference>
<keyword evidence="12" id="KW-1185">Reference proteome</keyword>
<evidence type="ECO:0000313" key="11">
    <source>
        <dbReference type="EMBL" id="REE02155.1"/>
    </source>
</evidence>
<evidence type="ECO:0000313" key="12">
    <source>
        <dbReference type="Proteomes" id="UP000256779"/>
    </source>
</evidence>
<dbReference type="GO" id="GO:0005267">
    <property type="term" value="F:potassium channel activity"/>
    <property type="evidence" value="ECO:0007669"/>
    <property type="project" value="InterPro"/>
</dbReference>
<sequence length="364" mass="41224">MLKEITKNKTLKIILEIIAGFLVYFLLITILIYVEKDSTQSGIRDYQNAIWFSIVTLTTVGYGDLFPATLYGRAIGYIFILMSIGIYGLLIGQFTTLMATIKENKKLGYNGTSFEGHAVIIGWNEFGKMVVEQLIGVGKQVAVITNNKDHIDIIKDNYNSRDIYILFSDFTAFELLKKSNIEQSSIVFVNLDDDTEKLVYILNLKKVFPDLEYVVTLDNGDLKNTFVSAGVTNTISKHEISSKLLASYMFEPDVAAYSESIMSFAKGDSDYDMKQFLVNSSNPYLGKAYQEAFFDLKRRYNSILIGITKRDKYGNKRLIKNPHGDLKIAPGDYLIIIMNGKAFKLLKKTFAVNEGFIRDQKKES</sequence>
<dbReference type="Proteomes" id="UP000256779">
    <property type="component" value="Unassembled WGS sequence"/>
</dbReference>
<gene>
    <name evidence="11" type="ORF">C7460_102179</name>
</gene>
<evidence type="ECO:0000256" key="5">
    <source>
        <dbReference type="ARBA" id="ARBA00023065"/>
    </source>
</evidence>
<feature type="domain" description="RCK N-terminal" evidence="9">
    <location>
        <begin position="119"/>
        <end position="236"/>
    </location>
</feature>
<dbReference type="OrthoDB" id="9799090at2"/>
<keyword evidence="6 8" id="KW-0472">Membrane</keyword>
<feature type="domain" description="Potassium channel" evidence="10">
    <location>
        <begin position="21"/>
        <end position="98"/>
    </location>
</feature>
<dbReference type="PANTHER" id="PTHR43833">
    <property type="entry name" value="POTASSIUM CHANNEL PROTEIN 2-RELATED-RELATED"/>
    <property type="match status" value="1"/>
</dbReference>
<dbReference type="Gene3D" id="1.10.287.70">
    <property type="match status" value="1"/>
</dbReference>
<dbReference type="GO" id="GO:0005886">
    <property type="term" value="C:plasma membrane"/>
    <property type="evidence" value="ECO:0007669"/>
    <property type="project" value="UniProtKB-SubCell"/>
</dbReference>
<dbReference type="AlphaFoldDB" id="A0A3D9L761"/>
<dbReference type="InterPro" id="IPR003148">
    <property type="entry name" value="RCK_N"/>
</dbReference>
<evidence type="ECO:0000256" key="6">
    <source>
        <dbReference type="ARBA" id="ARBA00023136"/>
    </source>
</evidence>
<dbReference type="EMBL" id="QREG01000002">
    <property type="protein sequence ID" value="REE02155.1"/>
    <property type="molecule type" value="Genomic_DNA"/>
</dbReference>
<dbReference type="Gene3D" id="3.40.50.720">
    <property type="entry name" value="NAD(P)-binding Rossmann-like Domain"/>
    <property type="match status" value="1"/>
</dbReference>
<feature type="transmembrane region" description="Helical" evidence="8">
    <location>
        <begin position="46"/>
        <end position="63"/>
    </location>
</feature>
<dbReference type="PRINTS" id="PR01333">
    <property type="entry name" value="2POREKCHANEL"/>
</dbReference>
<evidence type="ECO:0000259" key="10">
    <source>
        <dbReference type="Pfam" id="PF07885"/>
    </source>
</evidence>
<dbReference type="Pfam" id="PF02254">
    <property type="entry name" value="TrkA_N"/>
    <property type="match status" value="1"/>
</dbReference>
<evidence type="ECO:0000256" key="4">
    <source>
        <dbReference type="ARBA" id="ARBA00022989"/>
    </source>
</evidence>
<evidence type="ECO:0000256" key="8">
    <source>
        <dbReference type="SAM" id="Phobius"/>
    </source>
</evidence>
<keyword evidence="4 8" id="KW-1133">Transmembrane helix</keyword>
<evidence type="ECO:0000256" key="7">
    <source>
        <dbReference type="ARBA" id="ARBA00023303"/>
    </source>
</evidence>
<evidence type="ECO:0000256" key="1">
    <source>
        <dbReference type="ARBA" id="ARBA00004651"/>
    </source>
</evidence>
<organism evidence="11 12">
    <name type="scientific">Marinoscillum furvescens DSM 4134</name>
    <dbReference type="NCBI Taxonomy" id="1122208"/>
    <lineage>
        <taxon>Bacteria</taxon>
        <taxon>Pseudomonadati</taxon>
        <taxon>Bacteroidota</taxon>
        <taxon>Cytophagia</taxon>
        <taxon>Cytophagales</taxon>
        <taxon>Reichenbachiellaceae</taxon>
        <taxon>Marinoscillum</taxon>
    </lineage>
</organism>
<proteinExistence type="predicted"/>
<dbReference type="PANTHER" id="PTHR43833:SF9">
    <property type="entry name" value="POTASSIUM CHANNEL PROTEIN YUGO-RELATED"/>
    <property type="match status" value="1"/>
</dbReference>
<accession>A0A3D9L761</accession>
<dbReference type="SUPFAM" id="SSF81324">
    <property type="entry name" value="Voltage-gated potassium channels"/>
    <property type="match status" value="1"/>
</dbReference>
<dbReference type="InterPro" id="IPR013099">
    <property type="entry name" value="K_chnl_dom"/>
</dbReference>
<evidence type="ECO:0000256" key="2">
    <source>
        <dbReference type="ARBA" id="ARBA00022448"/>
    </source>
</evidence>
<feature type="transmembrane region" description="Helical" evidence="8">
    <location>
        <begin position="13"/>
        <end position="34"/>
    </location>
</feature>
<dbReference type="InterPro" id="IPR050721">
    <property type="entry name" value="Trk_Ktr_HKT_K-transport"/>
</dbReference>
<dbReference type="Pfam" id="PF07885">
    <property type="entry name" value="Ion_trans_2"/>
    <property type="match status" value="1"/>
</dbReference>
<evidence type="ECO:0000256" key="3">
    <source>
        <dbReference type="ARBA" id="ARBA00022692"/>
    </source>
</evidence>
<keyword evidence="7 11" id="KW-0407">Ion channel</keyword>
<reference evidence="11 12" key="1">
    <citation type="submission" date="2018-07" db="EMBL/GenBank/DDBJ databases">
        <title>Genomic Encyclopedia of Type Strains, Phase IV (KMG-IV): sequencing the most valuable type-strain genomes for metagenomic binning, comparative biology and taxonomic classification.</title>
        <authorList>
            <person name="Goeker M."/>
        </authorList>
    </citation>
    <scope>NUCLEOTIDE SEQUENCE [LARGE SCALE GENOMIC DNA]</scope>
    <source>
        <strain evidence="11 12">DSM 4134</strain>
    </source>
</reference>
<name>A0A3D9L761_MARFU</name>